<dbReference type="PROSITE" id="PS51257">
    <property type="entry name" value="PROKAR_LIPOPROTEIN"/>
    <property type="match status" value="1"/>
</dbReference>
<evidence type="ECO:0000313" key="7">
    <source>
        <dbReference type="EMBL" id="STY31311.1"/>
    </source>
</evidence>
<dbReference type="Gene3D" id="3.30.70.2150">
    <property type="match status" value="1"/>
</dbReference>
<evidence type="ECO:0000256" key="3">
    <source>
        <dbReference type="ARBA" id="ARBA00022729"/>
    </source>
</evidence>
<keyword evidence="8" id="KW-1185">Reference proteome</keyword>
<evidence type="ECO:0000259" key="5">
    <source>
        <dbReference type="Pfam" id="PF03067"/>
    </source>
</evidence>
<feature type="signal peptide" evidence="4">
    <location>
        <begin position="1"/>
        <end position="20"/>
    </location>
</feature>
<dbReference type="Gene3D" id="2.70.50.50">
    <property type="entry name" value="chitin-binding protein cbp21"/>
    <property type="match status" value="1"/>
</dbReference>
<evidence type="ECO:0000313" key="8">
    <source>
        <dbReference type="Proteomes" id="UP000255297"/>
    </source>
</evidence>
<dbReference type="OrthoDB" id="3675244at2"/>
<feature type="domain" description="N-acetylglucosamine binding protein A" evidence="6">
    <location>
        <begin position="213"/>
        <end position="304"/>
    </location>
</feature>
<dbReference type="InterPro" id="IPR041029">
    <property type="entry name" value="GbpA_2"/>
</dbReference>
<dbReference type="InterPro" id="IPR004302">
    <property type="entry name" value="Cellulose/chitin-bd_N"/>
</dbReference>
<dbReference type="PANTHER" id="PTHR34823">
    <property type="entry name" value="GLCNAC-BINDING PROTEIN A"/>
    <property type="match status" value="1"/>
</dbReference>
<protein>
    <submittedName>
        <fullName evidence="7">Secreted cellulose-binding protein</fullName>
    </submittedName>
</protein>
<evidence type="ECO:0000256" key="1">
    <source>
        <dbReference type="ARBA" id="ARBA00022525"/>
    </source>
</evidence>
<dbReference type="Pfam" id="PF03067">
    <property type="entry name" value="LPMO_10"/>
    <property type="match status" value="1"/>
</dbReference>
<keyword evidence="1" id="KW-0964">Secreted</keyword>
<evidence type="ECO:0000259" key="6">
    <source>
        <dbReference type="Pfam" id="PF18416"/>
    </source>
</evidence>
<gene>
    <name evidence="7" type="primary">gbpA</name>
    <name evidence="7" type="ORF">NCTC11532_02837</name>
</gene>
<reference evidence="7 8" key="1">
    <citation type="submission" date="2018-06" db="EMBL/GenBank/DDBJ databases">
        <authorList>
            <consortium name="Pathogen Informatics"/>
            <person name="Doyle S."/>
        </authorList>
    </citation>
    <scope>NUCLEOTIDE SEQUENCE [LARGE SCALE GENOMIC DNA]</scope>
    <source>
        <strain evidence="7 8">NCTC11532</strain>
    </source>
</reference>
<dbReference type="InterPro" id="IPR014756">
    <property type="entry name" value="Ig_E-set"/>
</dbReference>
<dbReference type="Pfam" id="PF18416">
    <property type="entry name" value="GbpA_2"/>
    <property type="match status" value="1"/>
</dbReference>
<dbReference type="EMBL" id="UGPB01000001">
    <property type="protein sequence ID" value="STY31311.1"/>
    <property type="molecule type" value="Genomic_DNA"/>
</dbReference>
<dbReference type="STRING" id="1122170.GCA_000701265_01301"/>
<dbReference type="Proteomes" id="UP000255297">
    <property type="component" value="Unassembled WGS sequence"/>
</dbReference>
<dbReference type="SUPFAM" id="SSF81296">
    <property type="entry name" value="E set domains"/>
    <property type="match status" value="1"/>
</dbReference>
<evidence type="ECO:0000256" key="4">
    <source>
        <dbReference type="SAM" id="SignalP"/>
    </source>
</evidence>
<dbReference type="GO" id="GO:0008061">
    <property type="term" value="F:chitin binding"/>
    <property type="evidence" value="ECO:0007669"/>
    <property type="project" value="UniProtKB-KW"/>
</dbReference>
<proteinExistence type="predicted"/>
<evidence type="ECO:0000256" key="2">
    <source>
        <dbReference type="ARBA" id="ARBA00022669"/>
    </source>
</evidence>
<organism evidence="7 8">
    <name type="scientific">Legionella wadsworthii</name>
    <dbReference type="NCBI Taxonomy" id="28088"/>
    <lineage>
        <taxon>Bacteria</taxon>
        <taxon>Pseudomonadati</taxon>
        <taxon>Pseudomonadota</taxon>
        <taxon>Gammaproteobacteria</taxon>
        <taxon>Legionellales</taxon>
        <taxon>Legionellaceae</taxon>
        <taxon>Legionella</taxon>
    </lineage>
</organism>
<dbReference type="PANTHER" id="PTHR34823:SF1">
    <property type="entry name" value="CHITIN-BINDING TYPE-4 DOMAIN-CONTAINING PROTEIN"/>
    <property type="match status" value="1"/>
</dbReference>
<name>A0A378LV84_9GAMM</name>
<keyword evidence="3 4" id="KW-0732">Signal</keyword>
<dbReference type="CDD" id="cd21177">
    <property type="entry name" value="LPMO_AA10"/>
    <property type="match status" value="1"/>
</dbReference>
<dbReference type="AlphaFoldDB" id="A0A378LV84"/>
<feature type="domain" description="Chitin-binding type-4" evidence="5">
    <location>
        <begin position="21"/>
        <end position="201"/>
    </location>
</feature>
<feature type="chain" id="PRO_5017020218" evidence="4">
    <location>
        <begin position="21"/>
        <end position="381"/>
    </location>
</feature>
<dbReference type="InterPro" id="IPR051024">
    <property type="entry name" value="GlcNAc_Chitin_IntDeg"/>
</dbReference>
<sequence>MHVSKILFYSALIFSSCIFAHGSMETPISRVYQCYKENPENPKSEACKAAVAIGGKQPIYNWNEVNQPAANDRHQDVIADGTLCAGGRDFYKGLNLARQDWPTSLVTPDADGLFNFIFYPTAPHKAKYFRLYFTRANYDFSQPLKWSDLEAPFCTITSVNLVNNRYHLPCKIPTDVSGKRILFMIWQRDDSPEAFYSCSDVFVKSTTTEPAVWNELQPFYNTADIAAGTTVRLRLFKHDGSEIESHSISVTDQNNTRDKWPFSLAEKVNSDSSLLKIGQLQPDTGDIVLTPGETANKIFIKDKDVSQYHLAIDFIEPQSQFDFVYPDGIGQYKANTIVLGRNDHQRYQCKPWPYSGWCNQAPAYYEPGIGLSWKDAWVLLN</sequence>
<dbReference type="RefSeq" id="WP_031566336.1">
    <property type="nucleotide sequence ID" value="NZ_CAAAIS010000016.1"/>
</dbReference>
<accession>A0A378LV84</accession>
<keyword evidence="2" id="KW-0147">Chitin-binding</keyword>